<dbReference type="InterPro" id="IPR003448">
    <property type="entry name" value="Mopterin_biosynth_MoaE"/>
</dbReference>
<dbReference type="AlphaFoldDB" id="A0A6J4KVE0"/>
<evidence type="ECO:0000313" key="14">
    <source>
        <dbReference type="EMBL" id="CAA9316589.1"/>
    </source>
</evidence>
<comment type="similarity">
    <text evidence="2">Belongs to the MoaE family.</text>
</comment>
<sequence length="153" mass="16035">MTETTSPREDTAGTGPVRLLAVRDEPLSVDEVYDAVRDPVAGGVVVFVGAVRDSDGGRAVEGLGYSAHPSALARLREVAEGVAQRWPVVALAAVHRVGDLEVGDLAVVVAASAGHRGEAFDAARALIDELKASVPIWKHQEFSDGSQEWVGTP</sequence>
<dbReference type="InterPro" id="IPR036563">
    <property type="entry name" value="MoaE_sf"/>
</dbReference>
<organism evidence="14">
    <name type="scientific">uncultured Nocardioidaceae bacterium</name>
    <dbReference type="NCBI Taxonomy" id="253824"/>
    <lineage>
        <taxon>Bacteria</taxon>
        <taxon>Bacillati</taxon>
        <taxon>Actinomycetota</taxon>
        <taxon>Actinomycetes</taxon>
        <taxon>Propionibacteriales</taxon>
        <taxon>Nocardioidaceae</taxon>
        <taxon>environmental samples</taxon>
    </lineage>
</organism>
<keyword evidence="5" id="KW-0501">Molybdenum cofactor biosynthesis</keyword>
<dbReference type="GO" id="GO:0030366">
    <property type="term" value="F:molybdopterin synthase activity"/>
    <property type="evidence" value="ECO:0007669"/>
    <property type="project" value="UniProtKB-EC"/>
</dbReference>
<dbReference type="CDD" id="cd00756">
    <property type="entry name" value="MoaE"/>
    <property type="match status" value="1"/>
</dbReference>
<dbReference type="SUPFAM" id="SSF54690">
    <property type="entry name" value="Molybdopterin synthase subunit MoaE"/>
    <property type="match status" value="1"/>
</dbReference>
<evidence type="ECO:0000256" key="2">
    <source>
        <dbReference type="ARBA" id="ARBA00005426"/>
    </source>
</evidence>
<name>A0A6J4KVE0_9ACTN</name>
<evidence type="ECO:0000256" key="9">
    <source>
        <dbReference type="ARBA" id="ARBA00072424"/>
    </source>
</evidence>
<evidence type="ECO:0000256" key="12">
    <source>
        <dbReference type="ARBA" id="ARBA00080680"/>
    </source>
</evidence>
<dbReference type="GO" id="GO:0006777">
    <property type="term" value="P:Mo-molybdopterin cofactor biosynthetic process"/>
    <property type="evidence" value="ECO:0007669"/>
    <property type="project" value="UniProtKB-KW"/>
</dbReference>
<accession>A0A6J4KVE0</accession>
<evidence type="ECO:0000256" key="1">
    <source>
        <dbReference type="ARBA" id="ARBA00005046"/>
    </source>
</evidence>
<comment type="subunit">
    <text evidence="7">Heterotetramer of 2 MoaD subunits and 2 MoaE subunits. Also stable as homodimer. The enzyme changes between these two forms during catalysis.</text>
</comment>
<evidence type="ECO:0000256" key="11">
    <source>
        <dbReference type="ARBA" id="ARBA00078352"/>
    </source>
</evidence>
<dbReference type="EMBL" id="CADCUG010000012">
    <property type="protein sequence ID" value="CAA9316589.1"/>
    <property type="molecule type" value="Genomic_DNA"/>
</dbReference>
<dbReference type="PANTHER" id="PTHR23404">
    <property type="entry name" value="MOLYBDOPTERIN SYNTHASE RELATED"/>
    <property type="match status" value="1"/>
</dbReference>
<reference evidence="14" key="1">
    <citation type="submission" date="2020-02" db="EMBL/GenBank/DDBJ databases">
        <authorList>
            <person name="Meier V. D."/>
        </authorList>
    </citation>
    <scope>NUCLEOTIDE SEQUENCE</scope>
    <source>
        <strain evidence="14">AVDCRST_MAG29</strain>
    </source>
</reference>
<evidence type="ECO:0000256" key="7">
    <source>
        <dbReference type="ARBA" id="ARBA00026066"/>
    </source>
</evidence>
<evidence type="ECO:0000256" key="4">
    <source>
        <dbReference type="ARBA" id="ARBA00022679"/>
    </source>
</evidence>
<evidence type="ECO:0000256" key="5">
    <source>
        <dbReference type="ARBA" id="ARBA00023150"/>
    </source>
</evidence>
<evidence type="ECO:0000256" key="6">
    <source>
        <dbReference type="ARBA" id="ARBA00025448"/>
    </source>
</evidence>
<dbReference type="EC" id="2.8.1.12" evidence="3"/>
<proteinExistence type="inferred from homology"/>
<comment type="catalytic activity">
    <reaction evidence="8">
        <text>2 [molybdopterin-synthase sulfur-carrier protein]-C-terminal-Gly-aminoethanethioate + cyclic pyranopterin phosphate + H2O = molybdopterin + 2 [molybdopterin-synthase sulfur-carrier protein]-C-terminal Gly-Gly + 2 H(+)</text>
        <dbReference type="Rhea" id="RHEA:26333"/>
        <dbReference type="Rhea" id="RHEA-COMP:12202"/>
        <dbReference type="Rhea" id="RHEA-COMP:19907"/>
        <dbReference type="ChEBI" id="CHEBI:15377"/>
        <dbReference type="ChEBI" id="CHEBI:15378"/>
        <dbReference type="ChEBI" id="CHEBI:58698"/>
        <dbReference type="ChEBI" id="CHEBI:59648"/>
        <dbReference type="ChEBI" id="CHEBI:90778"/>
        <dbReference type="ChEBI" id="CHEBI:232372"/>
        <dbReference type="EC" id="2.8.1.12"/>
    </reaction>
</comment>
<gene>
    <name evidence="14" type="ORF">AVDCRST_MAG29-153</name>
</gene>
<protein>
    <recommendedName>
        <fullName evidence="9">Molybdopterin synthase catalytic subunit 1</fullName>
        <ecNumber evidence="3">2.8.1.12</ecNumber>
    </recommendedName>
    <alternativeName>
        <fullName evidence="13">MPT synthase subunit 2 1</fullName>
    </alternativeName>
    <alternativeName>
        <fullName evidence="10">Molybdenum cofactor biosynthesis protein E 1</fullName>
    </alternativeName>
    <alternativeName>
        <fullName evidence="11">Molybdopterin-converting factor large subunit 1</fullName>
    </alternativeName>
    <alternativeName>
        <fullName evidence="12">Molybdopterin-converting factor subunit 2 1</fullName>
    </alternativeName>
</protein>
<comment type="function">
    <text evidence="6">Converts molybdopterin precursor Z into molybdopterin. This requires the incorporation of two sulfur atoms into precursor Z to generate a dithiolene group. The sulfur is provided by MoaD.</text>
</comment>
<evidence type="ECO:0000256" key="8">
    <source>
        <dbReference type="ARBA" id="ARBA00049878"/>
    </source>
</evidence>
<evidence type="ECO:0000256" key="10">
    <source>
        <dbReference type="ARBA" id="ARBA00076955"/>
    </source>
</evidence>
<evidence type="ECO:0000256" key="3">
    <source>
        <dbReference type="ARBA" id="ARBA00011950"/>
    </source>
</evidence>
<dbReference type="Pfam" id="PF02391">
    <property type="entry name" value="MoaE"/>
    <property type="match status" value="1"/>
</dbReference>
<comment type="pathway">
    <text evidence="1">Cofactor biosynthesis; molybdopterin biosynthesis.</text>
</comment>
<dbReference type="Gene3D" id="3.90.1170.40">
    <property type="entry name" value="Molybdopterin biosynthesis MoaE subunit"/>
    <property type="match status" value="1"/>
</dbReference>
<keyword evidence="4 14" id="KW-0808">Transferase</keyword>
<dbReference type="FunFam" id="3.90.1170.40:FF:000004">
    <property type="entry name" value="Molybdopterin biosynthesis protein MoeE"/>
    <property type="match status" value="1"/>
</dbReference>
<evidence type="ECO:0000256" key="13">
    <source>
        <dbReference type="ARBA" id="ARBA00080739"/>
    </source>
</evidence>